<gene>
    <name evidence="1" type="ORF">DF182_23455</name>
</gene>
<proteinExistence type="predicted"/>
<evidence type="ECO:0000313" key="2">
    <source>
        <dbReference type="Proteomes" id="UP000253410"/>
    </source>
</evidence>
<keyword evidence="2" id="KW-1185">Reference proteome</keyword>
<name>A0A365XUU4_9BACT</name>
<dbReference type="Proteomes" id="UP000253410">
    <property type="component" value="Unassembled WGS sequence"/>
</dbReference>
<accession>A0A365XUU4</accession>
<reference evidence="1 2" key="1">
    <citation type="submission" date="2018-05" db="EMBL/GenBank/DDBJ databases">
        <title>Chitinophaga sp. K3CV102501T nov., isolated from isolated from a monsoon evergreen broad-leaved forest soil.</title>
        <authorList>
            <person name="Lv Y."/>
        </authorList>
    </citation>
    <scope>NUCLEOTIDE SEQUENCE [LARGE SCALE GENOMIC DNA]</scope>
    <source>
        <strain evidence="1 2">GDMCC 1.1325</strain>
    </source>
</reference>
<dbReference type="EMBL" id="QFFJ01000002">
    <property type="protein sequence ID" value="RBL89474.1"/>
    <property type="molecule type" value="Genomic_DNA"/>
</dbReference>
<protein>
    <submittedName>
        <fullName evidence="1">Uncharacterized protein</fullName>
    </submittedName>
</protein>
<sequence>MISINPASLSKIATIAGEVKLQKISFPLKRFGKQGVYLRDGKRLPTIFKQQFFFKKWDIAYHGGCF</sequence>
<organism evidence="1 2">
    <name type="scientific">Chitinophaga flava</name>
    <dbReference type="NCBI Taxonomy" id="2259036"/>
    <lineage>
        <taxon>Bacteria</taxon>
        <taxon>Pseudomonadati</taxon>
        <taxon>Bacteroidota</taxon>
        <taxon>Chitinophagia</taxon>
        <taxon>Chitinophagales</taxon>
        <taxon>Chitinophagaceae</taxon>
        <taxon>Chitinophaga</taxon>
    </lineage>
</organism>
<dbReference type="AlphaFoldDB" id="A0A365XUU4"/>
<comment type="caution">
    <text evidence="1">The sequence shown here is derived from an EMBL/GenBank/DDBJ whole genome shotgun (WGS) entry which is preliminary data.</text>
</comment>
<evidence type="ECO:0000313" key="1">
    <source>
        <dbReference type="EMBL" id="RBL89474.1"/>
    </source>
</evidence>